<proteinExistence type="predicted"/>
<accession>A0A815PAW0</accession>
<keyword evidence="1" id="KW-0812">Transmembrane</keyword>
<dbReference type="InterPro" id="IPR002110">
    <property type="entry name" value="Ankyrin_rpt"/>
</dbReference>
<keyword evidence="1" id="KW-0472">Membrane</keyword>
<dbReference type="SUPFAM" id="SSF48403">
    <property type="entry name" value="Ankyrin repeat"/>
    <property type="match status" value="1"/>
</dbReference>
<evidence type="ECO:0000256" key="1">
    <source>
        <dbReference type="SAM" id="Phobius"/>
    </source>
</evidence>
<dbReference type="SMART" id="SM00248">
    <property type="entry name" value="ANK"/>
    <property type="match status" value="3"/>
</dbReference>
<dbReference type="InterPro" id="IPR036770">
    <property type="entry name" value="Ankyrin_rpt-contain_sf"/>
</dbReference>
<gene>
    <name evidence="2" type="ORF">EDS130_LOCUS39269</name>
</gene>
<protein>
    <submittedName>
        <fullName evidence="2">Uncharacterized protein</fullName>
    </submittedName>
</protein>
<dbReference type="Proteomes" id="UP000663852">
    <property type="component" value="Unassembled WGS sequence"/>
</dbReference>
<keyword evidence="1" id="KW-1133">Transmembrane helix</keyword>
<feature type="transmembrane region" description="Helical" evidence="1">
    <location>
        <begin position="28"/>
        <end position="50"/>
    </location>
</feature>
<dbReference type="Gene3D" id="1.25.40.20">
    <property type="entry name" value="Ankyrin repeat-containing domain"/>
    <property type="match status" value="1"/>
</dbReference>
<dbReference type="OrthoDB" id="5406014at2759"/>
<dbReference type="AlphaFoldDB" id="A0A815PAW0"/>
<name>A0A815PAW0_ADIRI</name>
<sequence length="929" mass="106797">MKLYLSYIAHKTLKFKCFLTNEDDRCDVTLGISMSCIGIIALILLLDYVASLSCDCESLSNQYLKLIHIYNHKLTIELHFNKLDHKSPIMNPLYTDVKHFPIPIQLCFHPNEKTAYQSMKISATSRCKSAFNRSDEFGCNVLMYSLRCQRYKLFDLLLNDISMDIDLRAKDRHGNTIVHYVIVYSERENTELMEKLIEKMNQFRIDIDQRNTFGFTPLLLAIYSGRYDLGLILLTKANASPFVRDYIQLRSIGDYIENDVKQSKCSSKLDKIRPYSSPITRESIRFRLRLYQTFPSRPETSRSNLNENFFENIFPQAVHDHSGSMRSSILFVFHTNNSMSNLSHLVHHLNQRFPVLNIARRQIKVKIEQSGDQFENSKTNIHLILNFFDPDPRPKAIPPKPITAHEKGLGPFKRSSLDQKFLVMHSINSSHRASGDIPSSMSLRETHIYDINSLSDKDKFKLLSAKALDYIDQHCAVSIRLDGIYIPAELRQLLDHKRPLHLNVTTQDAFSFETFKRCVTTFLSRERECDENNLGQGNWSIVEQGYQTTVITGYVFDGIKGYNVPNYVFENLAYFIRCLRHQYRCMVTLSCESPVVKLSSKLTVSITHESPIIRHLAATYMQKSMMSAVTQCEMYHVNLILHQNLDMSPTIGTPPRLVQPPALNDARLLLPTLTQNINNKWDTMSLSDAAPICDDPLNLNDILQSVAPASFGQSSIQSTPSVSHAAMTRQYPSTSITHNLTNTFDQMRLDECRLNQRYLSSSTEAVSPTGTTTGIDDYPHEARQRRAPVDHASQLGAISDVTDEEESAAWRVDQRPFHTQIRTLQHRFYSYGIRVGEEYSRITSILNIPPLISITETARERKIGTKKQWYFSLLLDGHLMLAYVWDSKKNDAKRRAYDTMVHLLNTTHEFAIKPVKNNKWKVVKATRQR</sequence>
<evidence type="ECO:0000313" key="3">
    <source>
        <dbReference type="Proteomes" id="UP000663852"/>
    </source>
</evidence>
<dbReference type="EMBL" id="CAJNOJ010000434">
    <property type="protein sequence ID" value="CAF1446932.1"/>
    <property type="molecule type" value="Genomic_DNA"/>
</dbReference>
<reference evidence="2" key="1">
    <citation type="submission" date="2021-02" db="EMBL/GenBank/DDBJ databases">
        <authorList>
            <person name="Nowell W R."/>
        </authorList>
    </citation>
    <scope>NUCLEOTIDE SEQUENCE</scope>
</reference>
<comment type="caution">
    <text evidence="2">The sequence shown here is derived from an EMBL/GenBank/DDBJ whole genome shotgun (WGS) entry which is preliminary data.</text>
</comment>
<evidence type="ECO:0000313" key="2">
    <source>
        <dbReference type="EMBL" id="CAF1446932.1"/>
    </source>
</evidence>
<organism evidence="2 3">
    <name type="scientific">Adineta ricciae</name>
    <name type="common">Rotifer</name>
    <dbReference type="NCBI Taxonomy" id="249248"/>
    <lineage>
        <taxon>Eukaryota</taxon>
        <taxon>Metazoa</taxon>
        <taxon>Spiralia</taxon>
        <taxon>Gnathifera</taxon>
        <taxon>Rotifera</taxon>
        <taxon>Eurotatoria</taxon>
        <taxon>Bdelloidea</taxon>
        <taxon>Adinetida</taxon>
        <taxon>Adinetidae</taxon>
        <taxon>Adineta</taxon>
    </lineage>
</organism>